<accession>A0A5D8YZW7</accession>
<sequence>MVRNPRTLMMCSLLALATGMALGSWLAPSGNAVAPTQVPTLLPQLLERLHAGEQSADAMPSRPTEAPANLAADANTSSDSGLEGNRQPRMPRAPRDASERPMR</sequence>
<gene>
    <name evidence="3" type="ORF">FW784_10090</name>
</gene>
<feature type="signal peptide" evidence="2">
    <location>
        <begin position="1"/>
        <end position="23"/>
    </location>
</feature>
<dbReference type="AlphaFoldDB" id="A0A5D8YZW7"/>
<reference evidence="3 4" key="1">
    <citation type="submission" date="2019-08" db="EMBL/GenBank/DDBJ databases">
        <title>Draft genome sequence of Lysobacter sp. UKS-15.</title>
        <authorList>
            <person name="Im W.-T."/>
        </authorList>
    </citation>
    <scope>NUCLEOTIDE SEQUENCE [LARGE SCALE GENOMIC DNA]</scope>
    <source>
        <strain evidence="3 4">UKS-15</strain>
    </source>
</reference>
<evidence type="ECO:0000256" key="1">
    <source>
        <dbReference type="SAM" id="MobiDB-lite"/>
    </source>
</evidence>
<keyword evidence="4" id="KW-1185">Reference proteome</keyword>
<keyword evidence="2" id="KW-0732">Signal</keyword>
<protein>
    <recommendedName>
        <fullName evidence="5">Secreted protein</fullName>
    </recommendedName>
</protein>
<organism evidence="3 4">
    <name type="scientific">Cognatilysobacter lacus</name>
    <dbReference type="NCBI Taxonomy" id="1643323"/>
    <lineage>
        <taxon>Bacteria</taxon>
        <taxon>Pseudomonadati</taxon>
        <taxon>Pseudomonadota</taxon>
        <taxon>Gammaproteobacteria</taxon>
        <taxon>Lysobacterales</taxon>
        <taxon>Lysobacteraceae</taxon>
        <taxon>Cognatilysobacter</taxon>
    </lineage>
</organism>
<comment type="caution">
    <text evidence="3">The sequence shown here is derived from an EMBL/GenBank/DDBJ whole genome shotgun (WGS) entry which is preliminary data.</text>
</comment>
<dbReference type="EMBL" id="VTRV01000111">
    <property type="protein sequence ID" value="TZF88278.1"/>
    <property type="molecule type" value="Genomic_DNA"/>
</dbReference>
<evidence type="ECO:0008006" key="5">
    <source>
        <dbReference type="Google" id="ProtNLM"/>
    </source>
</evidence>
<evidence type="ECO:0000313" key="4">
    <source>
        <dbReference type="Proteomes" id="UP000323164"/>
    </source>
</evidence>
<evidence type="ECO:0000256" key="2">
    <source>
        <dbReference type="SAM" id="SignalP"/>
    </source>
</evidence>
<dbReference type="RefSeq" id="WP_187770766.1">
    <property type="nucleotide sequence ID" value="NZ_VTRV01000111.1"/>
</dbReference>
<feature type="chain" id="PRO_5023114312" description="Secreted protein" evidence="2">
    <location>
        <begin position="24"/>
        <end position="103"/>
    </location>
</feature>
<proteinExistence type="predicted"/>
<dbReference type="Proteomes" id="UP000323164">
    <property type="component" value="Unassembled WGS sequence"/>
</dbReference>
<evidence type="ECO:0000313" key="3">
    <source>
        <dbReference type="EMBL" id="TZF88278.1"/>
    </source>
</evidence>
<feature type="compositionally biased region" description="Basic and acidic residues" evidence="1">
    <location>
        <begin position="93"/>
        <end position="103"/>
    </location>
</feature>
<name>A0A5D8YZW7_9GAMM</name>
<feature type="region of interest" description="Disordered" evidence="1">
    <location>
        <begin position="51"/>
        <end position="103"/>
    </location>
</feature>